<dbReference type="Pfam" id="PF17754">
    <property type="entry name" value="TetR_C_14"/>
    <property type="match status" value="1"/>
</dbReference>
<evidence type="ECO:0000256" key="1">
    <source>
        <dbReference type="ARBA" id="ARBA00023015"/>
    </source>
</evidence>
<comment type="caution">
    <text evidence="6">The sequence shown here is derived from an EMBL/GenBank/DDBJ whole genome shotgun (WGS) entry which is preliminary data.</text>
</comment>
<feature type="domain" description="HTH tetR-type" evidence="5">
    <location>
        <begin position="22"/>
        <end position="82"/>
    </location>
</feature>
<dbReference type="Gene3D" id="1.10.357.10">
    <property type="entry name" value="Tetracycline Repressor, domain 2"/>
    <property type="match status" value="1"/>
</dbReference>
<evidence type="ECO:0000256" key="4">
    <source>
        <dbReference type="PROSITE-ProRule" id="PRU00335"/>
    </source>
</evidence>
<protein>
    <submittedName>
        <fullName evidence="6">AcrR family transcriptional regulator</fullName>
    </submittedName>
</protein>
<dbReference type="PRINTS" id="PR00455">
    <property type="entry name" value="HTHTETR"/>
</dbReference>
<dbReference type="PROSITE" id="PS50977">
    <property type="entry name" value="HTH_TETR_2"/>
    <property type="match status" value="1"/>
</dbReference>
<keyword evidence="1" id="KW-0805">Transcription regulation</keyword>
<sequence>MTTVPVETDTAECGGRRQRKAARTRAGIEEAALRLFTEQGFDATTVEQIADAADIAPRTFFRYFPSKDAVLFGDLTGELEQMRLTLRKRSTQEHPMRSLTAAMLDAAERMEADREQHLLRAELLQSLENTGDYELHLLRQRWMRDVTELVTEHLGTDAATDPRPGAWSMTLVSCFGSAMHAWLVRTDGAPLRDLLTEVIDGTSRGLAEATEEFTAQ</sequence>
<name>A0A839DYN3_9PSEU</name>
<reference evidence="6 7" key="1">
    <citation type="submission" date="2020-07" db="EMBL/GenBank/DDBJ databases">
        <title>Sequencing the genomes of 1000 actinobacteria strains.</title>
        <authorList>
            <person name="Klenk H.-P."/>
        </authorList>
    </citation>
    <scope>NUCLEOTIDE SEQUENCE [LARGE SCALE GENOMIC DNA]</scope>
    <source>
        <strain evidence="6 7">DSM 45975</strain>
    </source>
</reference>
<keyword evidence="3" id="KW-0804">Transcription</keyword>
<dbReference type="InterPro" id="IPR009057">
    <property type="entry name" value="Homeodomain-like_sf"/>
</dbReference>
<evidence type="ECO:0000256" key="3">
    <source>
        <dbReference type="ARBA" id="ARBA00023163"/>
    </source>
</evidence>
<dbReference type="InterPro" id="IPR023772">
    <property type="entry name" value="DNA-bd_HTH_TetR-type_CS"/>
</dbReference>
<gene>
    <name evidence="6" type="ORF">FHX42_001944</name>
</gene>
<evidence type="ECO:0000313" key="6">
    <source>
        <dbReference type="EMBL" id="MBA8824597.1"/>
    </source>
</evidence>
<dbReference type="InterPro" id="IPR041347">
    <property type="entry name" value="MftR_C"/>
</dbReference>
<dbReference type="EMBL" id="JACGWZ010000002">
    <property type="protein sequence ID" value="MBA8824597.1"/>
    <property type="molecule type" value="Genomic_DNA"/>
</dbReference>
<dbReference type="Proteomes" id="UP000569329">
    <property type="component" value="Unassembled WGS sequence"/>
</dbReference>
<feature type="DNA-binding region" description="H-T-H motif" evidence="4">
    <location>
        <begin position="45"/>
        <end position="64"/>
    </location>
</feature>
<dbReference type="InterPro" id="IPR001647">
    <property type="entry name" value="HTH_TetR"/>
</dbReference>
<keyword evidence="2 4" id="KW-0238">DNA-binding</keyword>
<evidence type="ECO:0000256" key="2">
    <source>
        <dbReference type="ARBA" id="ARBA00023125"/>
    </source>
</evidence>
<dbReference type="GO" id="GO:0000976">
    <property type="term" value="F:transcription cis-regulatory region binding"/>
    <property type="evidence" value="ECO:0007669"/>
    <property type="project" value="TreeGrafter"/>
</dbReference>
<dbReference type="InterPro" id="IPR050109">
    <property type="entry name" value="HTH-type_TetR-like_transc_reg"/>
</dbReference>
<dbReference type="Gene3D" id="1.10.10.60">
    <property type="entry name" value="Homeodomain-like"/>
    <property type="match status" value="1"/>
</dbReference>
<accession>A0A839DYN3</accession>
<keyword evidence="7" id="KW-1185">Reference proteome</keyword>
<dbReference type="GO" id="GO:0003700">
    <property type="term" value="F:DNA-binding transcription factor activity"/>
    <property type="evidence" value="ECO:0007669"/>
    <property type="project" value="TreeGrafter"/>
</dbReference>
<dbReference type="Pfam" id="PF00440">
    <property type="entry name" value="TetR_N"/>
    <property type="match status" value="1"/>
</dbReference>
<dbReference type="PANTHER" id="PTHR30055:SF238">
    <property type="entry name" value="MYCOFACTOCIN BIOSYNTHESIS TRANSCRIPTIONAL REGULATOR MFTR-RELATED"/>
    <property type="match status" value="1"/>
</dbReference>
<evidence type="ECO:0000259" key="5">
    <source>
        <dbReference type="PROSITE" id="PS50977"/>
    </source>
</evidence>
<proteinExistence type="predicted"/>
<dbReference type="SUPFAM" id="SSF46689">
    <property type="entry name" value="Homeodomain-like"/>
    <property type="match status" value="1"/>
</dbReference>
<organism evidence="6 7">
    <name type="scientific">Halosaccharopolyspora lacisalsi</name>
    <dbReference type="NCBI Taxonomy" id="1000566"/>
    <lineage>
        <taxon>Bacteria</taxon>
        <taxon>Bacillati</taxon>
        <taxon>Actinomycetota</taxon>
        <taxon>Actinomycetes</taxon>
        <taxon>Pseudonocardiales</taxon>
        <taxon>Pseudonocardiaceae</taxon>
        <taxon>Halosaccharopolyspora</taxon>
    </lineage>
</organism>
<evidence type="ECO:0000313" key="7">
    <source>
        <dbReference type="Proteomes" id="UP000569329"/>
    </source>
</evidence>
<dbReference type="AlphaFoldDB" id="A0A839DYN3"/>
<dbReference type="PANTHER" id="PTHR30055">
    <property type="entry name" value="HTH-TYPE TRANSCRIPTIONAL REGULATOR RUTR"/>
    <property type="match status" value="1"/>
</dbReference>
<dbReference type="PROSITE" id="PS01081">
    <property type="entry name" value="HTH_TETR_1"/>
    <property type="match status" value="1"/>
</dbReference>
<dbReference type="RefSeq" id="WP_182543848.1">
    <property type="nucleotide sequence ID" value="NZ_JACGWZ010000002.1"/>
</dbReference>